<gene>
    <name evidence="6" type="ORF">PQQ73_33850</name>
</gene>
<name>A0ABW9EQE1_9BURK</name>
<evidence type="ECO:0000256" key="2">
    <source>
        <dbReference type="ARBA" id="ARBA00023015"/>
    </source>
</evidence>
<dbReference type="Pfam" id="PF00126">
    <property type="entry name" value="HTH_1"/>
    <property type="match status" value="1"/>
</dbReference>
<feature type="domain" description="HTH lysR-type" evidence="5">
    <location>
        <begin position="8"/>
        <end position="59"/>
    </location>
</feature>
<dbReference type="Pfam" id="PF03466">
    <property type="entry name" value="LysR_substrate"/>
    <property type="match status" value="1"/>
</dbReference>
<dbReference type="Gene3D" id="3.40.190.290">
    <property type="match status" value="1"/>
</dbReference>
<dbReference type="InterPro" id="IPR000847">
    <property type="entry name" value="LysR_HTH_N"/>
</dbReference>
<keyword evidence="7" id="KW-1185">Reference proteome</keyword>
<accession>A0ABW9EQE1</accession>
<keyword evidence="2" id="KW-0805">Transcription regulation</keyword>
<evidence type="ECO:0000256" key="3">
    <source>
        <dbReference type="ARBA" id="ARBA00023125"/>
    </source>
</evidence>
<dbReference type="PROSITE" id="PS50931">
    <property type="entry name" value="HTH_LYSR"/>
    <property type="match status" value="1"/>
</dbReference>
<evidence type="ECO:0000313" key="7">
    <source>
        <dbReference type="Proteomes" id="UP001629392"/>
    </source>
</evidence>
<evidence type="ECO:0000313" key="6">
    <source>
        <dbReference type="EMBL" id="MFM0721292.1"/>
    </source>
</evidence>
<evidence type="ECO:0000256" key="4">
    <source>
        <dbReference type="ARBA" id="ARBA00023163"/>
    </source>
</evidence>
<dbReference type="Proteomes" id="UP001629392">
    <property type="component" value="Unassembled WGS sequence"/>
</dbReference>
<dbReference type="PANTHER" id="PTHR30537:SF5">
    <property type="entry name" value="HTH-TYPE TRANSCRIPTIONAL ACTIVATOR TTDR-RELATED"/>
    <property type="match status" value="1"/>
</dbReference>
<comment type="caution">
    <text evidence="6">The sequence shown here is derived from an EMBL/GenBank/DDBJ whole genome shotgun (WGS) entry which is preliminary data.</text>
</comment>
<dbReference type="PANTHER" id="PTHR30537">
    <property type="entry name" value="HTH-TYPE TRANSCRIPTIONAL REGULATOR"/>
    <property type="match status" value="1"/>
</dbReference>
<dbReference type="SUPFAM" id="SSF53850">
    <property type="entry name" value="Periplasmic binding protein-like II"/>
    <property type="match status" value="1"/>
</dbReference>
<dbReference type="InterPro" id="IPR036388">
    <property type="entry name" value="WH-like_DNA-bd_sf"/>
</dbReference>
<evidence type="ECO:0000256" key="1">
    <source>
        <dbReference type="ARBA" id="ARBA00009437"/>
    </source>
</evidence>
<sequence>MDKWLEVQLFVQTAEHGSVSKASEALGLSSSAGSRYLANLEQRLGARLVERNTRRLFLTEVGDEFYRRCRNITFEMEEAEALVSSALLSPVGTLRVTASVSFCSQIIAPLLPEFTRRHPKLNVSVTAANRYFDLIENSVDIAIRTREHEADSALIIRRLAETRRILAASPEYLSRHGTPKSLEELEGHSFLIYTLANNPYELAFTKDATTQTVKINGLLESNEGQVICKAGLHGLGIVIQPVYIIHDDLVAGRLVPILDDWDLPRLKINIAYQNRKYLSSKVRAFIDFLVENFDHMEYDRRWTQKWSRRS</sequence>
<dbReference type="EMBL" id="JAQQCL010000042">
    <property type="protein sequence ID" value="MFM0721292.1"/>
    <property type="molecule type" value="Genomic_DNA"/>
</dbReference>
<proteinExistence type="inferred from homology"/>
<dbReference type="CDD" id="cd08422">
    <property type="entry name" value="PBP2_CrgA_like"/>
    <property type="match status" value="1"/>
</dbReference>
<dbReference type="RefSeq" id="WP_408157338.1">
    <property type="nucleotide sequence ID" value="NZ_JAQQCL010000042.1"/>
</dbReference>
<organism evidence="6 7">
    <name type="scientific">Paraburkholderia strydomiana</name>
    <dbReference type="NCBI Taxonomy" id="1245417"/>
    <lineage>
        <taxon>Bacteria</taxon>
        <taxon>Pseudomonadati</taxon>
        <taxon>Pseudomonadota</taxon>
        <taxon>Betaproteobacteria</taxon>
        <taxon>Burkholderiales</taxon>
        <taxon>Burkholderiaceae</taxon>
        <taxon>Paraburkholderia</taxon>
    </lineage>
</organism>
<dbReference type="SUPFAM" id="SSF46785">
    <property type="entry name" value="Winged helix' DNA-binding domain"/>
    <property type="match status" value="1"/>
</dbReference>
<dbReference type="InterPro" id="IPR058163">
    <property type="entry name" value="LysR-type_TF_proteobact-type"/>
</dbReference>
<dbReference type="InterPro" id="IPR005119">
    <property type="entry name" value="LysR_subst-bd"/>
</dbReference>
<dbReference type="Gene3D" id="1.10.10.10">
    <property type="entry name" value="Winged helix-like DNA-binding domain superfamily/Winged helix DNA-binding domain"/>
    <property type="match status" value="1"/>
</dbReference>
<reference evidence="6 7" key="1">
    <citation type="journal article" date="2024" name="Chem. Sci.">
        <title>Discovery of megapolipeptins by genome mining of a Burkholderiales bacteria collection.</title>
        <authorList>
            <person name="Paulo B.S."/>
            <person name="Recchia M.J.J."/>
            <person name="Lee S."/>
            <person name="Fergusson C.H."/>
            <person name="Romanowski S.B."/>
            <person name="Hernandez A."/>
            <person name="Krull N."/>
            <person name="Liu D.Y."/>
            <person name="Cavanagh H."/>
            <person name="Bos A."/>
            <person name="Gray C.A."/>
            <person name="Murphy B.T."/>
            <person name="Linington R.G."/>
            <person name="Eustaquio A.S."/>
        </authorList>
    </citation>
    <scope>NUCLEOTIDE SEQUENCE [LARGE SCALE GENOMIC DNA]</scope>
    <source>
        <strain evidence="6 7">RL17-350-BIC-E</strain>
    </source>
</reference>
<keyword evidence="4" id="KW-0804">Transcription</keyword>
<evidence type="ECO:0000259" key="5">
    <source>
        <dbReference type="PROSITE" id="PS50931"/>
    </source>
</evidence>
<protein>
    <submittedName>
        <fullName evidence="6">LysR family transcriptional regulator</fullName>
    </submittedName>
</protein>
<dbReference type="InterPro" id="IPR036390">
    <property type="entry name" value="WH_DNA-bd_sf"/>
</dbReference>
<keyword evidence="3" id="KW-0238">DNA-binding</keyword>
<comment type="similarity">
    <text evidence="1">Belongs to the LysR transcriptional regulatory family.</text>
</comment>